<organism evidence="2 3">
    <name type="scientific">Domibacillus iocasae</name>
    <dbReference type="NCBI Taxonomy" id="1714016"/>
    <lineage>
        <taxon>Bacteria</taxon>
        <taxon>Bacillati</taxon>
        <taxon>Bacillota</taxon>
        <taxon>Bacilli</taxon>
        <taxon>Bacillales</taxon>
        <taxon>Bacillaceae</taxon>
        <taxon>Domibacillus</taxon>
    </lineage>
</organism>
<gene>
    <name evidence="2" type="ORF">BA724_09645</name>
</gene>
<reference evidence="2 3" key="1">
    <citation type="submission" date="2016-06" db="EMBL/GenBank/DDBJ databases">
        <title>Domibacillus iocasae genome sequencing.</title>
        <authorList>
            <person name="Verma A."/>
            <person name="Pal Y."/>
            <person name="Ojha A.K."/>
            <person name="Krishnamurthi S."/>
        </authorList>
    </citation>
    <scope>NUCLEOTIDE SEQUENCE [LARGE SCALE GENOMIC DNA]</scope>
    <source>
        <strain evidence="2 3">DSM 29979</strain>
    </source>
</reference>
<keyword evidence="1" id="KW-0472">Membrane</keyword>
<comment type="caution">
    <text evidence="2">The sequence shown here is derived from an EMBL/GenBank/DDBJ whole genome shotgun (WGS) entry which is preliminary data.</text>
</comment>
<name>A0A1E7DN93_9BACI</name>
<proteinExistence type="predicted"/>
<keyword evidence="1" id="KW-0812">Transmembrane</keyword>
<feature type="transmembrane region" description="Helical" evidence="1">
    <location>
        <begin position="20"/>
        <end position="41"/>
    </location>
</feature>
<dbReference type="AlphaFoldDB" id="A0A1E7DN93"/>
<dbReference type="EMBL" id="MAMP01000022">
    <property type="protein sequence ID" value="OES44524.1"/>
    <property type="molecule type" value="Genomic_DNA"/>
</dbReference>
<evidence type="ECO:0000313" key="3">
    <source>
        <dbReference type="Proteomes" id="UP000095658"/>
    </source>
</evidence>
<evidence type="ECO:0000313" key="2">
    <source>
        <dbReference type="EMBL" id="OES44524.1"/>
    </source>
</evidence>
<keyword evidence="3" id="KW-1185">Reference proteome</keyword>
<keyword evidence="1" id="KW-1133">Transmembrane helix</keyword>
<dbReference type="Proteomes" id="UP000095658">
    <property type="component" value="Unassembled WGS sequence"/>
</dbReference>
<protein>
    <submittedName>
        <fullName evidence="2">Uncharacterized protein</fullName>
    </submittedName>
</protein>
<sequence>MTLAFATLAIIIVMYRFFDGFARSILVLLGLLIGIYVFIFLRCLSKGPLKMIDSISDELQKS</sequence>
<evidence type="ECO:0000256" key="1">
    <source>
        <dbReference type="SAM" id="Phobius"/>
    </source>
</evidence>
<accession>A0A1E7DN93</accession>